<name>M1XHF5_STAAU</name>
<protein>
    <submittedName>
        <fullName evidence="1">SCCmec staphylococcal cassette region, isolate CMFT454</fullName>
    </submittedName>
</protein>
<proteinExistence type="predicted"/>
<dbReference type="EMBL" id="HF569109">
    <property type="protein sequence ID" value="CCP89673.1"/>
    <property type="molecule type" value="Genomic_DNA"/>
</dbReference>
<evidence type="ECO:0000313" key="1">
    <source>
        <dbReference type="EMBL" id="CCP89673.1"/>
    </source>
</evidence>
<dbReference type="AlphaFoldDB" id="M1XHF5"/>
<sequence>MIILKTSEEIIQQISTSLYLMNDEKRQLIHELNTYIHYFLNSLQKIPNTDAYKLTITNYYFVFHIIIYQLELILNKK</sequence>
<organism evidence="1">
    <name type="scientific">Staphylococcus aureus</name>
    <dbReference type="NCBI Taxonomy" id="1280"/>
    <lineage>
        <taxon>Bacteria</taxon>
        <taxon>Bacillati</taxon>
        <taxon>Bacillota</taxon>
        <taxon>Bacilli</taxon>
        <taxon>Bacillales</taxon>
        <taxon>Staphylococcaceae</taxon>
        <taxon>Staphylococcus</taxon>
    </lineage>
</organism>
<reference evidence="1" key="1">
    <citation type="submission" date="2012-12" db="EMBL/GenBank/DDBJ databases">
        <authorList>
            <person name="Hill-Cawthorne G."/>
        </authorList>
    </citation>
    <scope>NUCLEOTIDE SEQUENCE</scope>
    <source>
        <strain evidence="1">CMFT454</strain>
    </source>
</reference>
<accession>M1XHF5</accession>
<reference evidence="1" key="2">
    <citation type="journal article" date="2014" name="PLoS ONE">
        <title>Recombinations in Staphylococcal Cassette Chromosome mec Elements Compromise the Molecular Detection of Methicillin Resistance in Staphylococcus aureus.</title>
        <authorList>
            <person name="Hill-Cawthorne G.A."/>
            <person name="Hudson L.O."/>
            <person name="El Ghany M.F."/>
            <person name="Piepenburg O."/>
            <person name="Nair M."/>
            <person name="Dodgson A."/>
            <person name="Forrest M.S."/>
            <person name="Clark T.G."/>
            <person name="Pain A."/>
        </authorList>
    </citation>
    <scope>NUCLEOTIDE SEQUENCE</scope>
    <source>
        <strain evidence="1">CMFT454</strain>
    </source>
</reference>